<dbReference type="CDD" id="cd06464">
    <property type="entry name" value="ACD_sHsps-like"/>
    <property type="match status" value="1"/>
</dbReference>
<protein>
    <submittedName>
        <fullName evidence="6">Heat shock protein Hsp20 domain protein</fullName>
    </submittedName>
    <submittedName>
        <fullName evidence="5">Hsp20/alpha crystallin family protein</fullName>
    </submittedName>
</protein>
<evidence type="ECO:0000259" key="3">
    <source>
        <dbReference type="PROSITE" id="PS01031"/>
    </source>
</evidence>
<dbReference type="InterPro" id="IPR031107">
    <property type="entry name" value="Small_HSP"/>
</dbReference>
<comment type="similarity">
    <text evidence="1 2">Belongs to the small heat shock protein (HSP20) family.</text>
</comment>
<reference evidence="6 7" key="1">
    <citation type="submission" date="2016-05" db="EMBL/GenBank/DDBJ databases">
        <title>Microbial consortia oxidize butane by reversing methanogenesis.</title>
        <authorList>
            <person name="Laso-Perez R."/>
            <person name="Richter M."/>
            <person name="Wegener G."/>
            <person name="Musat F."/>
        </authorList>
    </citation>
    <scope>NUCLEOTIDE SEQUENCE [LARGE SCALE GENOMIC DNA]</scope>
    <source>
        <strain evidence="6">BOX1</strain>
    </source>
</reference>
<dbReference type="Pfam" id="PF00011">
    <property type="entry name" value="HSP20"/>
    <property type="match status" value="1"/>
</dbReference>
<dbReference type="InterPro" id="IPR002068">
    <property type="entry name" value="A-crystallin/Hsp20_dom"/>
</dbReference>
<dbReference type="InterPro" id="IPR007052">
    <property type="entry name" value="CS_dom"/>
</dbReference>
<evidence type="ECO:0000313" key="7">
    <source>
        <dbReference type="Proteomes" id="UP000185779"/>
    </source>
</evidence>
<dbReference type="SUPFAM" id="SSF49764">
    <property type="entry name" value="HSP20-like chaperones"/>
    <property type="match status" value="1"/>
</dbReference>
<dbReference type="Proteomes" id="UP000885936">
    <property type="component" value="Unassembled WGS sequence"/>
</dbReference>
<dbReference type="PATRIC" id="fig|1839936.3.peg.485"/>
<name>A0A1F2P5U2_9EURY</name>
<feature type="domain" description="CS" evidence="4">
    <location>
        <begin position="46"/>
        <end position="152"/>
    </location>
</feature>
<evidence type="ECO:0000259" key="4">
    <source>
        <dbReference type="PROSITE" id="PS51203"/>
    </source>
</evidence>
<accession>A0A1F2P5U2</accession>
<reference evidence="5" key="2">
    <citation type="journal article" date="2020" name="mSystems">
        <title>Genome- and Community-Level Interaction Insights into Carbon Utilization and Element Cycling Functions of Hydrothermarchaeota in Hydrothermal Sediment.</title>
        <authorList>
            <person name="Zhou Z."/>
            <person name="Liu Y."/>
            <person name="Xu W."/>
            <person name="Pan J."/>
            <person name="Luo Z.H."/>
            <person name="Li M."/>
        </authorList>
    </citation>
    <scope>NUCLEOTIDE SEQUENCE [LARGE SCALE GENOMIC DNA]</scope>
    <source>
        <strain evidence="5">HyVt-386</strain>
    </source>
</reference>
<sequence length="152" mass="18140">MVFHRRWIWDPFEELRRMQEWMDRVFGELYEETRLLPAPGEEVERTAVPSVDLIDKDDKLLLKADMPGISKDDIKVEIKGDRIEISAEAKKEEEEKEEGYIRRERRYTRYYRSIPLPEKVDPEKVEASFKDGVLSIEMPKVEAKEVKRIEVK</sequence>
<dbReference type="FunFam" id="2.60.40.790:FF:000072">
    <property type="entry name" value="Small heat shock protein HSP16.5"/>
    <property type="match status" value="1"/>
</dbReference>
<proteinExistence type="inferred from homology"/>
<gene>
    <name evidence="5" type="ORF">ENI32_04325</name>
    <name evidence="6" type="ORF">SBU_000480</name>
</gene>
<dbReference type="PROSITE" id="PS51203">
    <property type="entry name" value="CS"/>
    <property type="match status" value="1"/>
</dbReference>
<feature type="domain" description="SHSP" evidence="3">
    <location>
        <begin position="42"/>
        <end position="152"/>
    </location>
</feature>
<comment type="caution">
    <text evidence="6">The sequence shown here is derived from an EMBL/GenBank/DDBJ whole genome shotgun (WGS) entry which is preliminary data.</text>
</comment>
<evidence type="ECO:0000256" key="2">
    <source>
        <dbReference type="RuleBase" id="RU003616"/>
    </source>
</evidence>
<dbReference type="AlphaFoldDB" id="A0A1F2P5U2"/>
<evidence type="ECO:0000256" key="1">
    <source>
        <dbReference type="PROSITE-ProRule" id="PRU00285"/>
    </source>
</evidence>
<dbReference type="PROSITE" id="PS01031">
    <property type="entry name" value="SHSP"/>
    <property type="match status" value="1"/>
</dbReference>
<dbReference type="EMBL" id="LYOR01000002">
    <property type="protein sequence ID" value="OFV66513.1"/>
    <property type="molecule type" value="Genomic_DNA"/>
</dbReference>
<dbReference type="Proteomes" id="UP000185779">
    <property type="component" value="Unassembled WGS sequence"/>
</dbReference>
<organism evidence="6 7">
    <name type="scientific">Candidatus Syntropharchaeum butanivorans</name>
    <dbReference type="NCBI Taxonomy" id="1839936"/>
    <lineage>
        <taxon>Archaea</taxon>
        <taxon>Methanobacteriati</taxon>
        <taxon>Methanobacteriota</taxon>
        <taxon>Stenosarchaea group</taxon>
        <taxon>Methanomicrobia</taxon>
        <taxon>Methanosarcinales</taxon>
        <taxon>ANME-2 cluster</taxon>
        <taxon>Candidatus Syntropharchaeum</taxon>
    </lineage>
</organism>
<dbReference type="InterPro" id="IPR008978">
    <property type="entry name" value="HSP20-like_chaperone"/>
</dbReference>
<evidence type="ECO:0000313" key="5">
    <source>
        <dbReference type="EMBL" id="HEC57096.1"/>
    </source>
</evidence>
<evidence type="ECO:0000313" key="6">
    <source>
        <dbReference type="EMBL" id="OFV66513.1"/>
    </source>
</evidence>
<keyword evidence="7" id="KW-1185">Reference proteome</keyword>
<dbReference type="EMBL" id="DRIE01000073">
    <property type="protein sequence ID" value="HEC57096.1"/>
    <property type="molecule type" value="Genomic_DNA"/>
</dbReference>
<dbReference type="STRING" id="1839936.SBU_000480"/>
<dbReference type="Gene3D" id="2.60.40.790">
    <property type="match status" value="1"/>
</dbReference>
<dbReference type="PANTHER" id="PTHR11527">
    <property type="entry name" value="HEAT-SHOCK PROTEIN 20 FAMILY MEMBER"/>
    <property type="match status" value="1"/>
</dbReference>
<keyword evidence="6" id="KW-0346">Stress response</keyword>